<name>A0A9P1CWN5_9DINO</name>
<feature type="region of interest" description="Disordered" evidence="2">
    <location>
        <begin position="681"/>
        <end position="701"/>
    </location>
</feature>
<proteinExistence type="predicted"/>
<dbReference type="PROSITE" id="PS50103">
    <property type="entry name" value="ZF_C3H1"/>
    <property type="match status" value="1"/>
</dbReference>
<feature type="domain" description="Integrase catalytic" evidence="4">
    <location>
        <begin position="1821"/>
        <end position="2001"/>
    </location>
</feature>
<keyword evidence="1" id="KW-0479">Metal-binding</keyword>
<keyword evidence="8" id="KW-1185">Reference proteome</keyword>
<dbReference type="Gene3D" id="1.10.340.70">
    <property type="match status" value="1"/>
</dbReference>
<evidence type="ECO:0000259" key="4">
    <source>
        <dbReference type="PROSITE" id="PS50994"/>
    </source>
</evidence>
<feature type="region of interest" description="Disordered" evidence="2">
    <location>
        <begin position="67"/>
        <end position="125"/>
    </location>
</feature>
<feature type="compositionally biased region" description="Basic and acidic residues" evidence="2">
    <location>
        <begin position="619"/>
        <end position="638"/>
    </location>
</feature>
<dbReference type="InterPro" id="IPR041588">
    <property type="entry name" value="Integrase_H2C2"/>
</dbReference>
<dbReference type="SUPFAM" id="SSF53098">
    <property type="entry name" value="Ribonuclease H-like"/>
    <property type="match status" value="1"/>
</dbReference>
<evidence type="ECO:0000313" key="7">
    <source>
        <dbReference type="EMBL" id="CAL4786426.1"/>
    </source>
</evidence>
<dbReference type="PANTHER" id="PTHR37984">
    <property type="entry name" value="PROTEIN CBG26694"/>
    <property type="match status" value="1"/>
</dbReference>
<dbReference type="InterPro" id="IPR000571">
    <property type="entry name" value="Znf_CCCH"/>
</dbReference>
<keyword evidence="7" id="KW-0378">Hydrolase</keyword>
<sequence>MLAQDTHAPKTVHGAQWGKKASSINLEELERPLYFGSRRTRFDRRDKKGFGTVRVFGEPLLASQLGAEVEADGSPVKGEARSSPRSGRGLIGYHDWNSWRAKEGQRPSKVRHGDPATTTTTEEAQLWRDVMEALYGADWKDRLARGDGAPDDEEEEDEPQEEEESEELLSAAGPGPEPAGPSHGGDGSSGRAALAAPSGASSTVGEESVFLDPSVEKLKEVFKRPYEPEKESPQKFAKRLYRLAEALDLEGEAVDEKEMERRAAQALFEKQVHGKAEEEQLVLLKGSFRELVLEDPPEGQEEEYRQRLDVLMAMIQARGGRLSKKGEKLFSSTEGTPEKAPAALACRKWLSGSAAVAELRRRVAELEEDARSDGSRPVDAVATFAEALERQTQIMAEVLGKKSKRSTIQVSPKVSWPMLDDDCSDYRSVQEFYDTFEATIGLANDGEGMTDMEKLTTLKACLKQHRLKTYELVYRRHLTSGLVRDNPGEVYRQIRDKHLLFSETAEEKEIRILEEGDGLEKGKLSAFQWEVRWESHLADRDSIGLGLSSKEALIQYLRKIGPTMSKDVRRDKRFRPDGSGGTVFRSVATWEEAHEVVKELEETAAGQRALNNSTFAHGSGRDRPTKTKKTDKIHAQDDVSGERLEKDLKKVCFDMRDRGTCSRGKECKYVHDRAVIEEARKRVSRDKKSGQQDKNKVAKADDLAKYDGRKGVPARERERSWATAGELVPRDGGHLGVKPEEVVMGLANGAPIKLKGAAVLRVTFPDVSGRKDRQVLVRAKVIANGGSTWHGLILGGRALDAVERGGLGFRPGANAHIFDGLSFKLPRKEETEEYTDHAYPHVAVQASMFDRAWDSVPGRETPGSREEVEQVCGEVLQATGEQWIGEEGDWVPVRRAGREASPMSSCVSPVEVVLPLADSELEVVPGLWSRDQAEGYVYVTPKEDEKYVQEGEEVAVAVKAVAEQQFCRSCGHFDAVAWTGGQNCCSECECPAAGFRKMSPECQRCGEMVFRSELGGCQKKVKGSSSRGCSGVALLLAGLLCFVAAGVVSSDKVYHIVETPGALDLLAEEGPTDKYYQRLRADLSERYPAASEHLLDHLEALEAFLDKSIMAGVTFGIDKLLGEYMKGAVPFPESGLGEGDTSGDKAVRAIKLMTQRAIELAVLDEAGAITGERPLEQIADSSGYAVGGSALQMQADLGSFKVLAVHSKGLTPAQQAWAPLSLEGYAQLEVRRAVKKQLGPIKSICWTDHANWTRQQTLEQVEPKHLRWLSEILADGSELRSLAGRSARLGDGYSRNPPERDQLLEQRTKDLEGLIGQLRGFSLEEYLLDVSEKVALPWSVGDGVLPDPEQGRSAGNDQVAAVAGGLGVLNRSLRNNMFAAGVSSEIRVLYVPDYVARNDRWIQTKELSKLFRTIFPEAEVKVALAEPPFEDPEGNALHFERQGKQHLTGKRLVNATRVDLLTSVATLLREIAKHMPNFVVGAGQGAIVCLAAASPVVVESVLLARNVHITEAHKVASAWAQVKLMFGVNPRIGKSKPGGQLLKEACPEWFTPHVLECLPRLGMVEKYVPVREEIEELLSCAGVMQVNSLESVMWSSWLERDSKELWEHEGQCACGRRTRLFGQCMRCIEAEHAEEVQRRADQGAEEEDQNVERRFELEGGPDVTAKIEPLIERDPVTGREELSGTAEKWLNEHLKRRKEKVEELKEESELAVGADLRRDNKFRLAEDGLLERLLERDGQNGELWVPVVPDGKAHSMMSWKEFCCRQVHTGIMGAHRSGAKMLAILRKACWWDDMESDLEKYADRCLVCIRNRRRPVKQLAVPVKPSWLECWEEIAVDFEGPMHPEDHQGNRFILTYMCCVSGGIMLEPCKALSQVEVRRAFAKLMFRSRTLPKMMRSDRGQEFRSTLLKEYCALLGVRQKFSGPLRPCEMGRTERIHQEMQKVLGLLVHDVCRSRPHEWTELLGVVEYILDTTPGPSGFAPRDFERGWSLASPLERELIGRETLEFEPVEEATKKLFKAYREIRVKVLGWQAASAAQRADRANRFRKVKVVEIGDLVVYRDPRLRSGGRTPWRKQLSEPMRITAKQGNRVELEPVVADPTQGRPRTLKDVHVEDLLLVPPDAAATTPIRPAHVELPLPVGQDDPGSVRSPGLMVEQREDPDAGAAGVVPERANRRTKKGRLASLRIGSYVAYAIESIKANVPANKHLKRCRVGKILQIRPMEQMLLVHRYTPIADGRLRVRWKEMYLSEATKEETLIPSSHPVQEEVPLQRIITEIHLNSGVMSHAAARQIDASGYRVDERRSEALQSGGVVRQREPVGTALPSSQKQEPRKVLAILGSVNWTTASRGNHELAMLLEVDQKSQAGEDLIRWATEVARHGKTLDEWDLQEISASARQRQHG</sequence>
<feature type="region of interest" description="Disordered" evidence="2">
    <location>
        <begin position="2307"/>
        <end position="2327"/>
    </location>
</feature>
<dbReference type="EMBL" id="CAMXCT010002584">
    <property type="protein sequence ID" value="CAI3999114.1"/>
    <property type="molecule type" value="Genomic_DNA"/>
</dbReference>
<dbReference type="GO" id="GO:0004519">
    <property type="term" value="F:endonuclease activity"/>
    <property type="evidence" value="ECO:0007669"/>
    <property type="project" value="UniProtKB-KW"/>
</dbReference>
<feature type="zinc finger region" description="C3H1-type" evidence="1">
    <location>
        <begin position="646"/>
        <end position="674"/>
    </location>
</feature>
<evidence type="ECO:0000256" key="2">
    <source>
        <dbReference type="SAM" id="MobiDB-lite"/>
    </source>
</evidence>
<feature type="compositionally biased region" description="Basic and acidic residues" evidence="2">
    <location>
        <begin position="100"/>
        <end position="114"/>
    </location>
</feature>
<comment type="caution">
    <text evidence="5">The sequence shown here is derived from an EMBL/GenBank/DDBJ whole genome shotgun (WGS) entry which is preliminary data.</text>
</comment>
<dbReference type="InterPro" id="IPR001584">
    <property type="entry name" value="Integrase_cat-core"/>
</dbReference>
<evidence type="ECO:0000256" key="1">
    <source>
        <dbReference type="PROSITE-ProRule" id="PRU00723"/>
    </source>
</evidence>
<dbReference type="GO" id="GO:0008233">
    <property type="term" value="F:peptidase activity"/>
    <property type="evidence" value="ECO:0007669"/>
    <property type="project" value="UniProtKB-KW"/>
</dbReference>
<dbReference type="PROSITE" id="PS50994">
    <property type="entry name" value="INTEGRASE"/>
    <property type="match status" value="1"/>
</dbReference>
<dbReference type="InterPro" id="IPR012337">
    <property type="entry name" value="RNaseH-like_sf"/>
</dbReference>
<evidence type="ECO:0000313" key="8">
    <source>
        <dbReference type="Proteomes" id="UP001152797"/>
    </source>
</evidence>
<organism evidence="5">
    <name type="scientific">Cladocopium goreaui</name>
    <dbReference type="NCBI Taxonomy" id="2562237"/>
    <lineage>
        <taxon>Eukaryota</taxon>
        <taxon>Sar</taxon>
        <taxon>Alveolata</taxon>
        <taxon>Dinophyceae</taxon>
        <taxon>Suessiales</taxon>
        <taxon>Symbiodiniaceae</taxon>
        <taxon>Cladocopium</taxon>
    </lineage>
</organism>
<feature type="region of interest" description="Disordered" evidence="2">
    <location>
        <begin position="607"/>
        <end position="638"/>
    </location>
</feature>
<dbReference type="GO" id="GO:0008270">
    <property type="term" value="F:zinc ion binding"/>
    <property type="evidence" value="ECO:0007669"/>
    <property type="project" value="UniProtKB-KW"/>
</dbReference>
<dbReference type="OrthoDB" id="424987at2759"/>
<keyword evidence="7" id="KW-0645">Protease</keyword>
<dbReference type="Pfam" id="PF17921">
    <property type="entry name" value="Integrase_H2C2"/>
    <property type="match status" value="1"/>
</dbReference>
<dbReference type="GO" id="GO:0015074">
    <property type="term" value="P:DNA integration"/>
    <property type="evidence" value="ECO:0007669"/>
    <property type="project" value="InterPro"/>
</dbReference>
<dbReference type="GO" id="GO:0003964">
    <property type="term" value="F:RNA-directed DNA polymerase activity"/>
    <property type="evidence" value="ECO:0007669"/>
    <property type="project" value="UniProtKB-KW"/>
</dbReference>
<keyword evidence="1" id="KW-0863">Zinc-finger</keyword>
<dbReference type="PANTHER" id="PTHR37984:SF5">
    <property type="entry name" value="PROTEIN NYNRIN-LIKE"/>
    <property type="match status" value="1"/>
</dbReference>
<feature type="region of interest" description="Disordered" evidence="2">
    <location>
        <begin position="1"/>
        <end position="21"/>
    </location>
</feature>
<dbReference type="Gene3D" id="3.30.420.10">
    <property type="entry name" value="Ribonuclease H-like superfamily/Ribonuclease H"/>
    <property type="match status" value="1"/>
</dbReference>
<dbReference type="Proteomes" id="UP001152797">
    <property type="component" value="Unassembled WGS sequence"/>
</dbReference>
<gene>
    <name evidence="5" type="ORF">C1SCF055_LOCUS25357</name>
</gene>
<dbReference type="InterPro" id="IPR050951">
    <property type="entry name" value="Retrovirus_Pol_polyprotein"/>
</dbReference>
<evidence type="ECO:0000313" key="5">
    <source>
        <dbReference type="EMBL" id="CAI3999114.1"/>
    </source>
</evidence>
<dbReference type="InterPro" id="IPR036397">
    <property type="entry name" value="RNaseH_sf"/>
</dbReference>
<dbReference type="GO" id="GO:0006508">
    <property type="term" value="P:proteolysis"/>
    <property type="evidence" value="ECO:0007669"/>
    <property type="project" value="UniProtKB-KW"/>
</dbReference>
<evidence type="ECO:0000259" key="3">
    <source>
        <dbReference type="PROSITE" id="PS50103"/>
    </source>
</evidence>
<dbReference type="EMBL" id="CAMXCT030002584">
    <property type="protein sequence ID" value="CAL4786426.1"/>
    <property type="molecule type" value="Genomic_DNA"/>
</dbReference>
<reference evidence="5" key="1">
    <citation type="submission" date="2022-10" db="EMBL/GenBank/DDBJ databases">
        <authorList>
            <person name="Chen Y."/>
            <person name="Dougan E. K."/>
            <person name="Chan C."/>
            <person name="Rhodes N."/>
            <person name="Thang M."/>
        </authorList>
    </citation>
    <scope>NUCLEOTIDE SEQUENCE</scope>
</reference>
<feature type="region of interest" description="Disordered" evidence="2">
    <location>
        <begin position="141"/>
        <end position="210"/>
    </location>
</feature>
<feature type="compositionally biased region" description="Acidic residues" evidence="2">
    <location>
        <begin position="149"/>
        <end position="167"/>
    </location>
</feature>
<keyword evidence="1" id="KW-0862">Zinc</keyword>
<dbReference type="EMBL" id="CAMXCT020002584">
    <property type="protein sequence ID" value="CAL1152489.1"/>
    <property type="molecule type" value="Genomic_DNA"/>
</dbReference>
<reference evidence="6" key="2">
    <citation type="submission" date="2024-04" db="EMBL/GenBank/DDBJ databases">
        <authorList>
            <person name="Chen Y."/>
            <person name="Shah S."/>
            <person name="Dougan E. K."/>
            <person name="Thang M."/>
            <person name="Chan C."/>
        </authorList>
    </citation>
    <scope>NUCLEOTIDE SEQUENCE [LARGE SCALE GENOMIC DNA]</scope>
</reference>
<dbReference type="GO" id="GO:0003676">
    <property type="term" value="F:nucleic acid binding"/>
    <property type="evidence" value="ECO:0007669"/>
    <property type="project" value="InterPro"/>
</dbReference>
<evidence type="ECO:0000313" key="6">
    <source>
        <dbReference type="EMBL" id="CAL1152489.1"/>
    </source>
</evidence>
<protein>
    <submittedName>
        <fullName evidence="5">Uncharacterized protein</fullName>
    </submittedName>
</protein>
<accession>A0A9P1CWN5</accession>
<feature type="domain" description="C3H1-type" evidence="3">
    <location>
        <begin position="646"/>
        <end position="674"/>
    </location>
</feature>